<accession>D8PHS2</accession>
<reference evidence="10 11" key="1">
    <citation type="journal article" date="2010" name="Proc. Natl. Acad. Sci. U.S.A.">
        <title>A Nitrospira metagenome illuminates the physiology and evolution of globally important nitrite-oxidizing bacteria.</title>
        <authorList>
            <person name="Lucker S."/>
            <person name="Wagner M."/>
            <person name="Maixner F."/>
            <person name="Pelletier E."/>
            <person name="Koch H."/>
            <person name="Vacherie B."/>
            <person name="Rattei T."/>
            <person name="Sinninghe Damste J."/>
            <person name="Spieck E."/>
            <person name="Le Paslier D."/>
            <person name="Daims H."/>
        </authorList>
    </citation>
    <scope>NUCLEOTIDE SEQUENCE [LARGE SCALE GENOMIC DNA]</scope>
</reference>
<dbReference type="InterPro" id="IPR004167">
    <property type="entry name" value="PSBD"/>
</dbReference>
<evidence type="ECO:0000256" key="6">
    <source>
        <dbReference type="ARBA" id="ARBA00023315"/>
    </source>
</evidence>
<sequence>MATDIVMPQLGESIAEGTVVRWLIPQGGAVEKDQPLLEVETEKVALDIPSPATGFLTEILVPEGTTVPVGTMLAKLDTQPASGVVNRVGGVTVRPMEAAQGERHYSPAVRQLAKEHGLDLSAITGTGEGGRVTKHDLLDVIGTRESTGRVQKTLAATPSPPPASTIEEIVPLSQMRKTIAERMVLSRHTAAHVATFFEADFSGVAGFREGRALTYLPFVVSAVTRAIREHPLLNSSWREQGLVMKNDRHIGIAVALDDGLLVPVIRHADRKGLNQIAHEITDLADRARSKRLRPEEVQDGTFTITNHGGFGSLFSTPIINQPQTAILGVGSVQKRAVVINDAIAIRTMCYLSLSFDHRVIDGATADRFMARVKQHLEESDWEKLL</sequence>
<evidence type="ECO:0000256" key="4">
    <source>
        <dbReference type="ARBA" id="ARBA00022679"/>
    </source>
</evidence>
<evidence type="ECO:0000259" key="8">
    <source>
        <dbReference type="PROSITE" id="PS50968"/>
    </source>
</evidence>
<comment type="similarity">
    <text evidence="2 7">Belongs to the 2-oxoacid dehydrogenase family.</text>
</comment>
<keyword evidence="5 7" id="KW-0450">Lipoyl</keyword>
<feature type="domain" description="Peripheral subunit-binding (PSBD)" evidence="9">
    <location>
        <begin position="104"/>
        <end position="141"/>
    </location>
</feature>
<dbReference type="CDD" id="cd06849">
    <property type="entry name" value="lipoyl_domain"/>
    <property type="match status" value="1"/>
</dbReference>
<dbReference type="PROSITE" id="PS00189">
    <property type="entry name" value="LIPOYL"/>
    <property type="match status" value="1"/>
</dbReference>
<dbReference type="PANTHER" id="PTHR43178:SF5">
    <property type="entry name" value="LIPOAMIDE ACYLTRANSFERASE COMPONENT OF BRANCHED-CHAIN ALPHA-KETO ACID DEHYDROGENASE COMPLEX, MITOCHONDRIAL"/>
    <property type="match status" value="1"/>
</dbReference>
<dbReference type="AlphaFoldDB" id="D8PHS2"/>
<dbReference type="KEGG" id="nde:NIDE3115"/>
<keyword evidence="11" id="KW-1185">Reference proteome</keyword>
<dbReference type="Gene3D" id="2.40.50.100">
    <property type="match status" value="1"/>
</dbReference>
<dbReference type="GO" id="GO:0031405">
    <property type="term" value="F:lipoic acid binding"/>
    <property type="evidence" value="ECO:0007669"/>
    <property type="project" value="TreeGrafter"/>
</dbReference>
<dbReference type="InterPro" id="IPR001078">
    <property type="entry name" value="2-oxoacid_DH_actylTfrase"/>
</dbReference>
<proteinExistence type="inferred from homology"/>
<evidence type="ECO:0000256" key="3">
    <source>
        <dbReference type="ARBA" id="ARBA00011484"/>
    </source>
</evidence>
<dbReference type="FunFam" id="3.30.559.10:FF:000007">
    <property type="entry name" value="Dihydrolipoamide acetyltransferase component of pyruvate dehydrogenase complex"/>
    <property type="match status" value="1"/>
</dbReference>
<dbReference type="PANTHER" id="PTHR43178">
    <property type="entry name" value="DIHYDROLIPOAMIDE ACETYLTRANSFERASE COMPONENT OF PYRUVATE DEHYDROGENASE COMPLEX"/>
    <property type="match status" value="1"/>
</dbReference>
<dbReference type="EMBL" id="FP929003">
    <property type="protein sequence ID" value="CBK42809.1"/>
    <property type="molecule type" value="Genomic_DNA"/>
</dbReference>
<comment type="subunit">
    <text evidence="3">Forms a 24-polypeptide structural core with octahedral symmetry.</text>
</comment>
<name>D8PHS2_9BACT</name>
<evidence type="ECO:0000256" key="5">
    <source>
        <dbReference type="ARBA" id="ARBA00022823"/>
    </source>
</evidence>
<evidence type="ECO:0000256" key="2">
    <source>
        <dbReference type="ARBA" id="ARBA00007317"/>
    </source>
</evidence>
<dbReference type="Pfam" id="PF00198">
    <property type="entry name" value="2-oxoacid_dh"/>
    <property type="match status" value="1"/>
</dbReference>
<dbReference type="GO" id="GO:0005737">
    <property type="term" value="C:cytoplasm"/>
    <property type="evidence" value="ECO:0007669"/>
    <property type="project" value="TreeGrafter"/>
</dbReference>
<dbReference type="InterPro" id="IPR050743">
    <property type="entry name" value="2-oxoacid_DH_E2_comp"/>
</dbReference>
<dbReference type="Pfam" id="PF02817">
    <property type="entry name" value="E3_binding"/>
    <property type="match status" value="1"/>
</dbReference>
<feature type="domain" description="Lipoyl-binding" evidence="8">
    <location>
        <begin position="2"/>
        <end position="77"/>
    </location>
</feature>
<dbReference type="Pfam" id="PF00364">
    <property type="entry name" value="Biotin_lipoyl"/>
    <property type="match status" value="1"/>
</dbReference>
<dbReference type="STRING" id="330214.NIDE3115"/>
<dbReference type="eggNOG" id="COG0508">
    <property type="taxonomic scope" value="Bacteria"/>
</dbReference>
<gene>
    <name evidence="10" type="ORF">NIDE3115</name>
</gene>
<dbReference type="SUPFAM" id="SSF51230">
    <property type="entry name" value="Single hybrid motif"/>
    <property type="match status" value="1"/>
</dbReference>
<dbReference type="HOGENOM" id="CLU_016733_10_1_0"/>
<dbReference type="Gene3D" id="4.10.320.10">
    <property type="entry name" value="E3-binding domain"/>
    <property type="match status" value="1"/>
</dbReference>
<dbReference type="Gene3D" id="3.30.559.10">
    <property type="entry name" value="Chloramphenicol acetyltransferase-like domain"/>
    <property type="match status" value="1"/>
</dbReference>
<evidence type="ECO:0000313" key="10">
    <source>
        <dbReference type="EMBL" id="CBK42809.1"/>
    </source>
</evidence>
<dbReference type="InterPro" id="IPR011053">
    <property type="entry name" value="Single_hybrid_motif"/>
</dbReference>
<dbReference type="PROSITE" id="PS50968">
    <property type="entry name" value="BIOTINYL_LIPOYL"/>
    <property type="match status" value="1"/>
</dbReference>
<dbReference type="Proteomes" id="UP000001660">
    <property type="component" value="Chromosome"/>
</dbReference>
<dbReference type="InterPro" id="IPR000089">
    <property type="entry name" value="Biotin_lipoyl"/>
</dbReference>
<dbReference type="SUPFAM" id="SSF52777">
    <property type="entry name" value="CoA-dependent acyltransferases"/>
    <property type="match status" value="1"/>
</dbReference>
<comment type="cofactor">
    <cofactor evidence="1 7">
        <name>(R)-lipoate</name>
        <dbReference type="ChEBI" id="CHEBI:83088"/>
    </cofactor>
</comment>
<keyword evidence="6 7" id="KW-0012">Acyltransferase</keyword>
<dbReference type="EC" id="2.3.1.-" evidence="7"/>
<dbReference type="PROSITE" id="PS51826">
    <property type="entry name" value="PSBD"/>
    <property type="match status" value="1"/>
</dbReference>
<evidence type="ECO:0000256" key="7">
    <source>
        <dbReference type="RuleBase" id="RU003423"/>
    </source>
</evidence>
<dbReference type="InterPro" id="IPR036625">
    <property type="entry name" value="E3-bd_dom_sf"/>
</dbReference>
<evidence type="ECO:0000256" key="1">
    <source>
        <dbReference type="ARBA" id="ARBA00001938"/>
    </source>
</evidence>
<dbReference type="GO" id="GO:0016407">
    <property type="term" value="F:acetyltransferase activity"/>
    <property type="evidence" value="ECO:0007669"/>
    <property type="project" value="TreeGrafter"/>
</dbReference>
<dbReference type="InterPro" id="IPR003016">
    <property type="entry name" value="2-oxoA_DH_lipoyl-BS"/>
</dbReference>
<keyword evidence="4 7" id="KW-0808">Transferase</keyword>
<evidence type="ECO:0000313" key="11">
    <source>
        <dbReference type="Proteomes" id="UP000001660"/>
    </source>
</evidence>
<dbReference type="SUPFAM" id="SSF47005">
    <property type="entry name" value="Peripheral subunit-binding domain of 2-oxo acid dehydrogenase complex"/>
    <property type="match status" value="1"/>
</dbReference>
<organism evidence="10 11">
    <name type="scientific">Nitrospira defluvii</name>
    <dbReference type="NCBI Taxonomy" id="330214"/>
    <lineage>
        <taxon>Bacteria</taxon>
        <taxon>Pseudomonadati</taxon>
        <taxon>Nitrospirota</taxon>
        <taxon>Nitrospiria</taxon>
        <taxon>Nitrospirales</taxon>
        <taxon>Nitrospiraceae</taxon>
        <taxon>Nitrospira</taxon>
    </lineage>
</organism>
<dbReference type="InterPro" id="IPR023213">
    <property type="entry name" value="CAT-like_dom_sf"/>
</dbReference>
<evidence type="ECO:0000259" key="9">
    <source>
        <dbReference type="PROSITE" id="PS51826"/>
    </source>
</evidence>
<protein>
    <recommendedName>
        <fullName evidence="7">Dihydrolipoamide acetyltransferase component of pyruvate dehydrogenase complex</fullName>
        <ecNumber evidence="7">2.3.1.-</ecNumber>
    </recommendedName>
</protein>